<evidence type="ECO:0000313" key="4">
    <source>
        <dbReference type="Proteomes" id="UP000028926"/>
    </source>
</evidence>
<dbReference type="InterPro" id="IPR031571">
    <property type="entry name" value="RcpC_dom"/>
</dbReference>
<evidence type="ECO:0000256" key="1">
    <source>
        <dbReference type="SAM" id="Phobius"/>
    </source>
</evidence>
<sequence length="275" mass="29905">MRCKNSRSLFLIITIFIGFIVFLALLLGGGEKKEEQKPQTVQVLAAAENMDIGSVINVAKMQWIDIPIAGMKDNYISKQNAELTQKIDKSVVKKSITKDEIIDTTTLIDTHGRSALSAVIQDGMRAVTIPYTTLANAPSLIAPGDIIDIILPKRAEINKDDYFGETILQNIKVLAVDNSLKKTDGADTTVTPPKSISLEVSAKQAATLAASIRDGQVVVSMHSVFTKDVKPASIKTSTDLPTQPPESQVVDVFRGTEKSQVTFEIQDPAKKSDHK</sequence>
<dbReference type="Proteomes" id="UP000028926">
    <property type="component" value="Chromosome"/>
</dbReference>
<evidence type="ECO:0000259" key="2">
    <source>
        <dbReference type="Pfam" id="PF16976"/>
    </source>
</evidence>
<name>A0A077AY86_9PROT</name>
<dbReference type="OrthoDB" id="163768at2"/>
<gene>
    <name evidence="3" type="ORF">ID47_09755</name>
</gene>
<dbReference type="KEGG" id="paca:ID47_09755"/>
<feature type="domain" description="Flp pilus assembly protein RcpC/CpaB" evidence="2">
    <location>
        <begin position="115"/>
        <end position="220"/>
    </location>
</feature>
<proteinExistence type="predicted"/>
<dbReference type="AlphaFoldDB" id="A0A077AY86"/>
<keyword evidence="1" id="KW-1133">Transmembrane helix</keyword>
<feature type="transmembrane region" description="Helical" evidence="1">
    <location>
        <begin position="9"/>
        <end position="29"/>
    </location>
</feature>
<dbReference type="HOGENOM" id="CLU_057068_1_1_5"/>
<dbReference type="InterPro" id="IPR017592">
    <property type="entry name" value="Pilus_assmbl_Flp-typ_CpaB"/>
</dbReference>
<dbReference type="STRING" id="91604.ID47_09755"/>
<dbReference type="EMBL" id="CP008941">
    <property type="protein sequence ID" value="AIK96949.1"/>
    <property type="molecule type" value="Genomic_DNA"/>
</dbReference>
<protein>
    <recommendedName>
        <fullName evidence="2">Flp pilus assembly protein RcpC/CpaB domain-containing protein</fullName>
    </recommendedName>
</protein>
<keyword evidence="1" id="KW-0472">Membrane</keyword>
<keyword evidence="4" id="KW-1185">Reference proteome</keyword>
<evidence type="ECO:0000313" key="3">
    <source>
        <dbReference type="EMBL" id="AIK96949.1"/>
    </source>
</evidence>
<dbReference type="Pfam" id="PF16976">
    <property type="entry name" value="RcpC"/>
    <property type="match status" value="1"/>
</dbReference>
<dbReference type="eggNOG" id="COG3745">
    <property type="taxonomic scope" value="Bacteria"/>
</dbReference>
<organism evidence="3 4">
    <name type="scientific">Candidatus Odyssella acanthamoebae</name>
    <dbReference type="NCBI Taxonomy" id="91604"/>
    <lineage>
        <taxon>Bacteria</taxon>
        <taxon>Pseudomonadati</taxon>
        <taxon>Pseudomonadota</taxon>
        <taxon>Alphaproteobacteria</taxon>
        <taxon>Holosporales</taxon>
        <taxon>Candidatus Paracaedibacteraceae</taxon>
        <taxon>Candidatus Odyssella</taxon>
    </lineage>
</organism>
<dbReference type="RefSeq" id="WP_038465812.1">
    <property type="nucleotide sequence ID" value="NZ_CP008941.1"/>
</dbReference>
<dbReference type="NCBIfam" id="TIGR03177">
    <property type="entry name" value="pilus_cpaB"/>
    <property type="match status" value="1"/>
</dbReference>
<reference evidence="3 4" key="1">
    <citation type="submission" date="2014-07" db="EMBL/GenBank/DDBJ databases">
        <title>Comparative genomic insights into amoeba endosymbionts belonging to the families of Holosporaceae and Candidatus Midichloriaceae within Rickettsiales.</title>
        <authorList>
            <person name="Wang Z."/>
            <person name="Wu M."/>
        </authorList>
    </citation>
    <scope>NUCLEOTIDE SEQUENCE [LARGE SCALE GENOMIC DNA]</scope>
    <source>
        <strain evidence="3">PRA3</strain>
    </source>
</reference>
<accession>A0A077AY86</accession>
<keyword evidence="1" id="KW-0812">Transmembrane</keyword>